<evidence type="ECO:0000256" key="3">
    <source>
        <dbReference type="ARBA" id="ARBA00023163"/>
    </source>
</evidence>
<keyword evidence="1" id="KW-0805">Transcription regulation</keyword>
<evidence type="ECO:0000256" key="1">
    <source>
        <dbReference type="ARBA" id="ARBA00023015"/>
    </source>
</evidence>
<organism evidence="6 7">
    <name type="scientific">Paenibacillus auburnensis</name>
    <dbReference type="NCBI Taxonomy" id="2905649"/>
    <lineage>
        <taxon>Bacteria</taxon>
        <taxon>Bacillati</taxon>
        <taxon>Bacillota</taxon>
        <taxon>Bacilli</taxon>
        <taxon>Bacillales</taxon>
        <taxon>Paenibacillaceae</taxon>
        <taxon>Paenibacillus</taxon>
    </lineage>
</organism>
<dbReference type="PANTHER" id="PTHR30055:SF239">
    <property type="entry name" value="TRANSCRIPTIONAL REGULATORY PROTEIN"/>
    <property type="match status" value="1"/>
</dbReference>
<dbReference type="Pfam" id="PF00440">
    <property type="entry name" value="TetR_N"/>
    <property type="match status" value="1"/>
</dbReference>
<keyword evidence="3" id="KW-0804">Transcription</keyword>
<dbReference type="PANTHER" id="PTHR30055">
    <property type="entry name" value="HTH-TYPE TRANSCRIPTIONAL REGULATOR RUTR"/>
    <property type="match status" value="1"/>
</dbReference>
<dbReference type="SUPFAM" id="SSF46689">
    <property type="entry name" value="Homeodomain-like"/>
    <property type="match status" value="1"/>
</dbReference>
<dbReference type="Pfam" id="PF13305">
    <property type="entry name" value="TetR_C_33"/>
    <property type="match status" value="1"/>
</dbReference>
<evidence type="ECO:0000313" key="7">
    <source>
        <dbReference type="Proteomes" id="UP000838324"/>
    </source>
</evidence>
<evidence type="ECO:0000259" key="5">
    <source>
        <dbReference type="PROSITE" id="PS50977"/>
    </source>
</evidence>
<dbReference type="InterPro" id="IPR050109">
    <property type="entry name" value="HTH-type_TetR-like_transc_reg"/>
</dbReference>
<comment type="caution">
    <text evidence="6">The sequence shown here is derived from an EMBL/GenBank/DDBJ whole genome shotgun (WGS) entry which is preliminary data.</text>
</comment>
<feature type="domain" description="HTH tetR-type" evidence="5">
    <location>
        <begin position="6"/>
        <end position="66"/>
    </location>
</feature>
<dbReference type="Gene3D" id="1.10.357.10">
    <property type="entry name" value="Tetracycline Repressor, domain 2"/>
    <property type="match status" value="1"/>
</dbReference>
<dbReference type="InterPro" id="IPR036271">
    <property type="entry name" value="Tet_transcr_reg_TetR-rel_C_sf"/>
</dbReference>
<reference evidence="6" key="1">
    <citation type="submission" date="2022-01" db="EMBL/GenBank/DDBJ databases">
        <authorList>
            <person name="Criscuolo A."/>
        </authorList>
    </citation>
    <scope>NUCLEOTIDE SEQUENCE</scope>
    <source>
        <strain evidence="6">CIP111892</strain>
    </source>
</reference>
<dbReference type="PROSITE" id="PS50977">
    <property type="entry name" value="HTH_TETR_2"/>
    <property type="match status" value="1"/>
</dbReference>
<feature type="DNA-binding region" description="H-T-H motif" evidence="4">
    <location>
        <begin position="29"/>
        <end position="48"/>
    </location>
</feature>
<dbReference type="InterPro" id="IPR009057">
    <property type="entry name" value="Homeodomain-like_sf"/>
</dbReference>
<dbReference type="Proteomes" id="UP000838324">
    <property type="component" value="Unassembled WGS sequence"/>
</dbReference>
<evidence type="ECO:0000256" key="4">
    <source>
        <dbReference type="PROSITE-ProRule" id="PRU00335"/>
    </source>
</evidence>
<gene>
    <name evidence="6" type="ORF">PAECIP111892_00907</name>
</gene>
<evidence type="ECO:0000313" key="6">
    <source>
        <dbReference type="EMBL" id="CAH1192277.1"/>
    </source>
</evidence>
<dbReference type="RefSeq" id="WP_236330179.1">
    <property type="nucleotide sequence ID" value="NZ_CAKMMG010000001.1"/>
</dbReference>
<keyword evidence="7" id="KW-1185">Reference proteome</keyword>
<keyword evidence="2 4" id="KW-0238">DNA-binding</keyword>
<dbReference type="InterPro" id="IPR001647">
    <property type="entry name" value="HTH_TetR"/>
</dbReference>
<sequence>MSPRAGLDTHTLVLAAAELADEQGIAEVTLAGLAAKLGVRSPSLYNHVNGLKELRTLLAIHGLEQLQTAMEASIVGISGDAAVHAMSRAYVEFARQHPGLYETTLRAPEEGNTSLEEAGGQILSLIINVLAGYELGEEGGLHAVRGLRSILHGFASLKNQGGFGMPLDLEVSLTRLIKTFIAGIRCMRSGEESGKE</sequence>
<dbReference type="SUPFAM" id="SSF48498">
    <property type="entry name" value="Tetracyclin repressor-like, C-terminal domain"/>
    <property type="match status" value="1"/>
</dbReference>
<evidence type="ECO:0000256" key="2">
    <source>
        <dbReference type="ARBA" id="ARBA00023125"/>
    </source>
</evidence>
<protein>
    <recommendedName>
        <fullName evidence="5">HTH tetR-type domain-containing protein</fullName>
    </recommendedName>
</protein>
<proteinExistence type="predicted"/>
<dbReference type="Gene3D" id="1.10.10.60">
    <property type="entry name" value="Homeodomain-like"/>
    <property type="match status" value="1"/>
</dbReference>
<dbReference type="EMBL" id="CAKMMG010000001">
    <property type="protein sequence ID" value="CAH1192277.1"/>
    <property type="molecule type" value="Genomic_DNA"/>
</dbReference>
<name>A0ABM9BS01_9BACL</name>
<dbReference type="InterPro" id="IPR025996">
    <property type="entry name" value="MT1864/Rv1816-like_C"/>
</dbReference>
<accession>A0ABM9BS01</accession>